<dbReference type="EMBL" id="JYIT01000071">
    <property type="protein sequence ID" value="KJL25190.1"/>
    <property type="molecule type" value="Genomic_DNA"/>
</dbReference>
<dbReference type="AlphaFoldDB" id="A0A0F0KYL6"/>
<dbReference type="InterPro" id="IPR050155">
    <property type="entry name" value="HAD-like_hydrolase_sf"/>
</dbReference>
<dbReference type="PANTHER" id="PTHR43434:SF20">
    <property type="entry name" value="5'-NUCLEOTIDASE"/>
    <property type="match status" value="1"/>
</dbReference>
<dbReference type="InterPro" id="IPR023214">
    <property type="entry name" value="HAD_sf"/>
</dbReference>
<evidence type="ECO:0000313" key="2">
    <source>
        <dbReference type="Proteomes" id="UP000033448"/>
    </source>
</evidence>
<sequence length="224" mass="24010">MSVPPYTCILWDVDGTIADASAGILPRLIEVFTSFGLPEPDPAALSRWIGPPMFDSFRDLAGLSEDDAHRAVREYRRLAARDGYAASVRIYPGVPEALRAVKEAGIPQATASSKPENQVLAILEHYELIDDFVIVAGALPDAAGLHDGKEAVLRRAVQRLADAGVDVSRPVLIGDRLHDIEGATPLGIPVIFVTWGFGEPGESAGSIAEVATPDELLRLLLPRD</sequence>
<gene>
    <name evidence="1" type="ORF">RL72_01564</name>
</gene>
<dbReference type="Gene3D" id="1.10.150.240">
    <property type="entry name" value="Putative phosphatase, domain 2"/>
    <property type="match status" value="1"/>
</dbReference>
<evidence type="ECO:0000313" key="1">
    <source>
        <dbReference type="EMBL" id="KJL25190.1"/>
    </source>
</evidence>
<name>A0A0F0KYL6_9MICO</name>
<keyword evidence="2" id="KW-1185">Reference proteome</keyword>
<dbReference type="SFLD" id="SFLDS00003">
    <property type="entry name" value="Haloacid_Dehalogenase"/>
    <property type="match status" value="1"/>
</dbReference>
<accession>A0A0F0KYL6</accession>
<dbReference type="PATRIC" id="fig|582680.7.peg.1602"/>
<dbReference type="PANTHER" id="PTHR43434">
    <property type="entry name" value="PHOSPHOGLYCOLATE PHOSPHATASE"/>
    <property type="match status" value="1"/>
</dbReference>
<dbReference type="Gene3D" id="3.40.50.1000">
    <property type="entry name" value="HAD superfamily/HAD-like"/>
    <property type="match status" value="1"/>
</dbReference>
<dbReference type="InterPro" id="IPR041492">
    <property type="entry name" value="HAD_2"/>
</dbReference>
<dbReference type="RefSeq" id="WP_045250285.1">
    <property type="nucleotide sequence ID" value="NZ_FNGQ01000002.1"/>
</dbReference>
<comment type="caution">
    <text evidence="1">The sequence shown here is derived from an EMBL/GenBank/DDBJ whole genome shotgun (WGS) entry which is preliminary data.</text>
</comment>
<dbReference type="OrthoDB" id="9776368at2"/>
<reference evidence="1 2" key="1">
    <citation type="submission" date="2015-02" db="EMBL/GenBank/DDBJ databases">
        <title>Draft genome sequences of ten Microbacterium spp. with emphasis on heavy metal contaminated environments.</title>
        <authorList>
            <person name="Corretto E."/>
        </authorList>
    </citation>
    <scope>NUCLEOTIDE SEQUENCE [LARGE SCALE GENOMIC DNA]</scope>
    <source>
        <strain evidence="1 2">DSM 23848</strain>
    </source>
</reference>
<dbReference type="Proteomes" id="UP000033448">
    <property type="component" value="Unassembled WGS sequence"/>
</dbReference>
<dbReference type="SFLD" id="SFLDG01129">
    <property type="entry name" value="C1.5:_HAD__Beta-PGM__Phosphata"/>
    <property type="match status" value="1"/>
</dbReference>
<keyword evidence="1" id="KW-0378">Hydrolase</keyword>
<dbReference type="GO" id="GO:0005829">
    <property type="term" value="C:cytosol"/>
    <property type="evidence" value="ECO:0007669"/>
    <property type="project" value="TreeGrafter"/>
</dbReference>
<dbReference type="EC" id="3.1.3.5" evidence="1"/>
<dbReference type="Pfam" id="PF13419">
    <property type="entry name" value="HAD_2"/>
    <property type="match status" value="1"/>
</dbReference>
<dbReference type="GO" id="GO:0008253">
    <property type="term" value="F:5'-nucleotidase activity"/>
    <property type="evidence" value="ECO:0007669"/>
    <property type="project" value="UniProtKB-EC"/>
</dbReference>
<organism evidence="1 2">
    <name type="scientific">Microbacterium azadirachtae</name>
    <dbReference type="NCBI Taxonomy" id="582680"/>
    <lineage>
        <taxon>Bacteria</taxon>
        <taxon>Bacillati</taxon>
        <taxon>Actinomycetota</taxon>
        <taxon>Actinomycetes</taxon>
        <taxon>Micrococcales</taxon>
        <taxon>Microbacteriaceae</taxon>
        <taxon>Microbacterium</taxon>
    </lineage>
</organism>
<protein>
    <submittedName>
        <fullName evidence="1">5'-nucleotidase</fullName>
        <ecNumber evidence="1">3.1.3.5</ecNumber>
    </submittedName>
</protein>
<dbReference type="SUPFAM" id="SSF56784">
    <property type="entry name" value="HAD-like"/>
    <property type="match status" value="1"/>
</dbReference>
<dbReference type="InterPro" id="IPR036412">
    <property type="entry name" value="HAD-like_sf"/>
</dbReference>
<proteinExistence type="predicted"/>
<dbReference type="InterPro" id="IPR023198">
    <property type="entry name" value="PGP-like_dom2"/>
</dbReference>
<dbReference type="GO" id="GO:0004713">
    <property type="term" value="F:protein tyrosine kinase activity"/>
    <property type="evidence" value="ECO:0007669"/>
    <property type="project" value="TreeGrafter"/>
</dbReference>